<evidence type="ECO:0000313" key="2">
    <source>
        <dbReference type="EMBL" id="WIM88900.1"/>
    </source>
</evidence>
<evidence type="ECO:0008006" key="4">
    <source>
        <dbReference type="Google" id="ProtNLM"/>
    </source>
</evidence>
<name>A0ABY8W103_9MYCO</name>
<feature type="transmembrane region" description="Helical" evidence="1">
    <location>
        <begin position="83"/>
        <end position="100"/>
    </location>
</feature>
<evidence type="ECO:0000313" key="3">
    <source>
        <dbReference type="Proteomes" id="UP001236585"/>
    </source>
</evidence>
<accession>A0ABY8W103</accession>
<dbReference type="RefSeq" id="WP_285189359.1">
    <property type="nucleotide sequence ID" value="NZ_CP126981.1"/>
</dbReference>
<organism evidence="2 3">
    <name type="scientific">Candidatus Mycobacterium wuenschmannii</name>
    <dbReference type="NCBI Taxonomy" id="3027808"/>
    <lineage>
        <taxon>Bacteria</taxon>
        <taxon>Bacillati</taxon>
        <taxon>Actinomycetota</taxon>
        <taxon>Actinomycetes</taxon>
        <taxon>Mycobacteriales</taxon>
        <taxon>Mycobacteriaceae</taxon>
        <taxon>Mycobacterium</taxon>
    </lineage>
</organism>
<dbReference type="EMBL" id="CP126981">
    <property type="protein sequence ID" value="WIM88900.1"/>
    <property type="molecule type" value="Genomic_DNA"/>
</dbReference>
<dbReference type="Proteomes" id="UP001236585">
    <property type="component" value="Chromosome"/>
</dbReference>
<feature type="transmembrane region" description="Helical" evidence="1">
    <location>
        <begin position="115"/>
        <end position="133"/>
    </location>
</feature>
<reference evidence="2 3" key="1">
    <citation type="journal article" date="2023" name="Microbiol. Resour. Announc.">
        <title>Complete Genome Sequence of Mycobacterium wuenschmanii, a novel Nontuberculous Mycobacterium Isolated from a captive population of Amazon Milk Frogs.</title>
        <authorList>
            <person name="Hicks J."/>
            <person name="Zeineldin M."/>
            <person name="Ward H."/>
            <person name="Wuenschmann A."/>
            <person name="Camp P."/>
            <person name="Farrell D."/>
            <person name="Lehman K."/>
            <person name="Thacker T."/>
            <person name="Cuthbert E."/>
        </authorList>
    </citation>
    <scope>NUCLEOTIDE SEQUENCE [LARGE SCALE GENOMIC DNA]</scope>
    <source>
        <strain evidence="2 3">Wuenschmanii</strain>
    </source>
</reference>
<sequence>MGTLGVGTYFWGLFALIALAVALTLLTIGTIYARRLESEPKLPFSEEIGAAPKVIKKLRKREPMTSEEFEYAQRIVSIRGNPMAFCIPFTLFALSVYYVFGCLEYLQGATPSERSFIGVIPMFTSSNLAIQLLRARKLKSRLRTAEVVA</sequence>
<evidence type="ECO:0000256" key="1">
    <source>
        <dbReference type="SAM" id="Phobius"/>
    </source>
</evidence>
<keyword evidence="1" id="KW-0472">Membrane</keyword>
<protein>
    <recommendedName>
        <fullName evidence="4">Membrane protein insertase YidC</fullName>
    </recommendedName>
</protein>
<feature type="transmembrane region" description="Helical" evidence="1">
    <location>
        <begin position="12"/>
        <end position="33"/>
    </location>
</feature>
<keyword evidence="3" id="KW-1185">Reference proteome</keyword>
<keyword evidence="1" id="KW-1133">Transmembrane helix</keyword>
<keyword evidence="1" id="KW-0812">Transmembrane</keyword>
<gene>
    <name evidence="2" type="ORF">PT015_05330</name>
</gene>
<proteinExistence type="predicted"/>